<feature type="active site" description="Proton acceptor" evidence="7">
    <location>
        <position position="240"/>
    </location>
</feature>
<sequence length="443" mass="47373">MRLTILGGGGFRVPLVHSALVSEDSGVETVVLHDTDPQRVRAVRSVIDEASPGHGPEVIVEDDLATAVQGADFVFSAIRVGGLRGRTCDERSALAEGVLGQETTGAGGVCYGLRTIPVAMTIAEAVRRHAPEAWVINFTNPAGMVTEAMSRVLGERVIGICDSPVGLFRRVARALEVDPAAAWFDYAGLNHLGWLRRVLVDGEDRLPRLLADDDALASFEEGQLFGGSWLRALGMIPNEYLYYYYFTQDAIASISEATATRGEFLREQQDAFYRAAGEPGAAKRWEEARREREATYMSEGRQASGAGSRNVADLDGGGYDKVALSLMRAIAADERATLVLNVRNRSAVPDLDEDAVVEVPCLVGRNGAHPLAAGALDSHAAGLMTSVKATERATIDAALSGSRSAAVKALAIHPLVGSVRSAERILTRELEALPELNAVLTLR</sequence>
<dbReference type="Gene3D" id="3.90.110.10">
    <property type="entry name" value="Lactate dehydrogenase/glycoside hydrolase, family 4, C-terminal"/>
    <property type="match status" value="1"/>
</dbReference>
<reference evidence="13 14" key="1">
    <citation type="submission" date="2018-06" db="EMBL/GenBank/DDBJ databases">
        <title>Phytoactinopolyspora halophila sp. nov., a novel halophilic actinomycete isolated from a saline soil in China.</title>
        <authorList>
            <person name="Tang S.-K."/>
        </authorList>
    </citation>
    <scope>NUCLEOTIDE SEQUENCE [LARGE SCALE GENOMIC DNA]</scope>
    <source>
        <strain evidence="13 14">YIM 96934</strain>
    </source>
</reference>
<organism evidence="13 14">
    <name type="scientific">Phytoactinopolyspora halophila</name>
    <dbReference type="NCBI Taxonomy" id="1981511"/>
    <lineage>
        <taxon>Bacteria</taxon>
        <taxon>Bacillati</taxon>
        <taxon>Actinomycetota</taxon>
        <taxon>Actinomycetes</taxon>
        <taxon>Jiangellales</taxon>
        <taxon>Jiangellaceae</taxon>
        <taxon>Phytoactinopolyspora</taxon>
    </lineage>
</organism>
<dbReference type="SUPFAM" id="SSF51735">
    <property type="entry name" value="NAD(P)-binding Rossmann-fold domains"/>
    <property type="match status" value="1"/>
</dbReference>
<evidence type="ECO:0000256" key="2">
    <source>
        <dbReference type="ARBA" id="ARBA00022723"/>
    </source>
</evidence>
<dbReference type="PANTHER" id="PTHR32092:SF5">
    <property type="entry name" value="6-PHOSPHO-BETA-GLUCOSIDASE"/>
    <property type="match status" value="1"/>
</dbReference>
<feature type="site" description="Increases basicity of active site Tyr" evidence="10">
    <location>
        <position position="102"/>
    </location>
</feature>
<keyword evidence="3 11" id="KW-0378">Hydrolase</keyword>
<keyword evidence="9" id="KW-0533">Nickel</keyword>
<comment type="cofactor">
    <cofactor evidence="11">
        <name>NAD(+)</name>
        <dbReference type="ChEBI" id="CHEBI:57540"/>
    </cofactor>
    <text evidence="11">Binds 1 NAD(+) per subunit.</text>
</comment>
<keyword evidence="9" id="KW-0170">Cobalt</keyword>
<dbReference type="EMBL" id="QMIG01000033">
    <property type="protein sequence ID" value="RAW09954.1"/>
    <property type="molecule type" value="Genomic_DNA"/>
</dbReference>
<dbReference type="PRINTS" id="PR00732">
    <property type="entry name" value="GLHYDRLASE4"/>
</dbReference>
<dbReference type="CDD" id="cd05296">
    <property type="entry name" value="GH4_P_beta_glucosidase"/>
    <property type="match status" value="1"/>
</dbReference>
<gene>
    <name evidence="13" type="ORF">DPM12_19925</name>
</gene>
<dbReference type="InterPro" id="IPR015955">
    <property type="entry name" value="Lactate_DH/Glyco_Ohase_4_C"/>
</dbReference>
<evidence type="ECO:0000256" key="8">
    <source>
        <dbReference type="PIRSR" id="PIRSR601088-2"/>
    </source>
</evidence>
<dbReference type="RefSeq" id="WP_112260118.1">
    <property type="nucleotide sequence ID" value="NZ_QMIG01000033.1"/>
</dbReference>
<evidence type="ECO:0000256" key="11">
    <source>
        <dbReference type="RuleBase" id="RU361152"/>
    </source>
</evidence>
<feature type="binding site" evidence="8">
    <location>
        <position position="86"/>
    </location>
    <ligand>
        <name>substrate</name>
    </ligand>
</feature>
<dbReference type="GO" id="GO:0046872">
    <property type="term" value="F:metal ion binding"/>
    <property type="evidence" value="ECO:0007669"/>
    <property type="project" value="UniProtKB-KW"/>
</dbReference>
<proteinExistence type="inferred from homology"/>
<evidence type="ECO:0000256" key="9">
    <source>
        <dbReference type="PIRSR" id="PIRSR601088-3"/>
    </source>
</evidence>
<dbReference type="GO" id="GO:0016616">
    <property type="term" value="F:oxidoreductase activity, acting on the CH-OH group of donors, NAD or NADP as acceptor"/>
    <property type="evidence" value="ECO:0007669"/>
    <property type="project" value="InterPro"/>
</dbReference>
<evidence type="ECO:0000256" key="5">
    <source>
        <dbReference type="ARBA" id="ARBA00023211"/>
    </source>
</evidence>
<dbReference type="InterPro" id="IPR019802">
    <property type="entry name" value="GlycHydrolase_4_CS"/>
</dbReference>
<feature type="binding site" evidence="9">
    <location>
        <position position="191"/>
    </location>
    <ligand>
        <name>Mn(2+)</name>
        <dbReference type="ChEBI" id="CHEBI:29035"/>
    </ligand>
</feature>
<dbReference type="Pfam" id="PF02056">
    <property type="entry name" value="Glyco_hydro_4"/>
    <property type="match status" value="1"/>
</dbReference>
<keyword evidence="6 11" id="KW-0326">Glycosidase</keyword>
<keyword evidence="4 11" id="KW-0520">NAD</keyword>
<name>A0A329QCA3_9ACTN</name>
<evidence type="ECO:0000313" key="14">
    <source>
        <dbReference type="Proteomes" id="UP000250462"/>
    </source>
</evidence>
<evidence type="ECO:0000313" key="13">
    <source>
        <dbReference type="EMBL" id="RAW09954.1"/>
    </source>
</evidence>
<feature type="binding site" evidence="8">
    <location>
        <position position="140"/>
    </location>
    <ligand>
        <name>substrate</name>
    </ligand>
</feature>
<dbReference type="Pfam" id="PF11975">
    <property type="entry name" value="Glyco_hydro_4C"/>
    <property type="match status" value="1"/>
</dbReference>
<comment type="similarity">
    <text evidence="1 11">Belongs to the glycosyl hydrolase 4 family.</text>
</comment>
<evidence type="ECO:0000256" key="3">
    <source>
        <dbReference type="ARBA" id="ARBA00022801"/>
    </source>
</evidence>
<dbReference type="SUPFAM" id="SSF56327">
    <property type="entry name" value="LDH C-terminal domain-like"/>
    <property type="match status" value="1"/>
</dbReference>
<dbReference type="PROSITE" id="PS01324">
    <property type="entry name" value="GLYCOSYL_HYDROL_F4"/>
    <property type="match status" value="1"/>
</dbReference>
<evidence type="ECO:0000259" key="12">
    <source>
        <dbReference type="Pfam" id="PF11975"/>
    </source>
</evidence>
<keyword evidence="2 9" id="KW-0479">Metal-binding</keyword>
<evidence type="ECO:0000256" key="1">
    <source>
        <dbReference type="ARBA" id="ARBA00010141"/>
    </source>
</evidence>
<dbReference type="InterPro" id="IPR001088">
    <property type="entry name" value="Glyco_hydro_4"/>
</dbReference>
<feature type="active site" description="Proton donor" evidence="7">
    <location>
        <position position="162"/>
    </location>
</feature>
<dbReference type="AlphaFoldDB" id="A0A329QCA3"/>
<dbReference type="GO" id="GO:0005975">
    <property type="term" value="P:carbohydrate metabolic process"/>
    <property type="evidence" value="ECO:0007669"/>
    <property type="project" value="InterPro"/>
</dbReference>
<dbReference type="Gene3D" id="3.40.50.720">
    <property type="entry name" value="NAD(P)-binding Rossmann-like Domain"/>
    <property type="match status" value="1"/>
</dbReference>
<dbReference type="OrthoDB" id="9767022at2"/>
<comment type="caution">
    <text evidence="13">The sequence shown here is derived from an EMBL/GenBank/DDBJ whole genome shotgun (WGS) entry which is preliminary data.</text>
</comment>
<dbReference type="Proteomes" id="UP000250462">
    <property type="component" value="Unassembled WGS sequence"/>
</dbReference>
<evidence type="ECO:0000256" key="10">
    <source>
        <dbReference type="PIRSR" id="PIRSR601088-4"/>
    </source>
</evidence>
<feature type="binding site" evidence="9">
    <location>
        <position position="161"/>
    </location>
    <ligand>
        <name>Mn(2+)</name>
        <dbReference type="ChEBI" id="CHEBI:29035"/>
    </ligand>
</feature>
<dbReference type="PANTHER" id="PTHR32092">
    <property type="entry name" value="6-PHOSPHO-BETA-GLUCOSIDASE-RELATED"/>
    <property type="match status" value="1"/>
</dbReference>
<accession>A0A329QCA3</accession>
<keyword evidence="14" id="KW-1185">Reference proteome</keyword>
<evidence type="ECO:0000256" key="4">
    <source>
        <dbReference type="ARBA" id="ARBA00023027"/>
    </source>
</evidence>
<protein>
    <submittedName>
        <fullName evidence="13">6-phospho-beta-glucosidase</fullName>
    </submittedName>
</protein>
<keyword evidence="5 9" id="KW-0464">Manganese</keyword>
<keyword evidence="9" id="KW-0408">Iron</keyword>
<dbReference type="InterPro" id="IPR022616">
    <property type="entry name" value="Glyco_hydro_4_C"/>
</dbReference>
<dbReference type="GO" id="GO:0004553">
    <property type="term" value="F:hydrolase activity, hydrolyzing O-glycosyl compounds"/>
    <property type="evidence" value="ECO:0007669"/>
    <property type="project" value="InterPro"/>
</dbReference>
<dbReference type="InterPro" id="IPR036291">
    <property type="entry name" value="NAD(P)-bd_dom_sf"/>
</dbReference>
<evidence type="ECO:0000256" key="7">
    <source>
        <dbReference type="PIRSR" id="PIRSR601088-1"/>
    </source>
</evidence>
<feature type="domain" description="Glycosyl hydrolase family 4 C-terminal" evidence="12">
    <location>
        <begin position="186"/>
        <end position="416"/>
    </location>
</feature>
<evidence type="ECO:0000256" key="6">
    <source>
        <dbReference type="ARBA" id="ARBA00023295"/>
    </source>
</evidence>